<dbReference type="InterPro" id="IPR036390">
    <property type="entry name" value="WH_DNA-bd_sf"/>
</dbReference>
<dbReference type="Gene3D" id="1.10.10.10">
    <property type="entry name" value="Winged helix-like DNA-binding domain superfamily/Winged helix DNA-binding domain"/>
    <property type="match status" value="1"/>
</dbReference>
<dbReference type="InterPro" id="IPR012677">
    <property type="entry name" value="Nucleotide-bd_a/b_plait_sf"/>
</dbReference>
<keyword evidence="2 4" id="KW-0694">RNA-binding</keyword>
<organism evidence="9 10">
    <name type="scientific">Crepidotus variabilis</name>
    <dbReference type="NCBI Taxonomy" id="179855"/>
    <lineage>
        <taxon>Eukaryota</taxon>
        <taxon>Fungi</taxon>
        <taxon>Dikarya</taxon>
        <taxon>Basidiomycota</taxon>
        <taxon>Agaricomycotina</taxon>
        <taxon>Agaricomycetes</taxon>
        <taxon>Agaricomycetidae</taxon>
        <taxon>Agaricales</taxon>
        <taxon>Agaricineae</taxon>
        <taxon>Crepidotaceae</taxon>
        <taxon>Crepidotus</taxon>
    </lineage>
</organism>
<gene>
    <name evidence="9" type="ORF">CPB83DRAFT_875734</name>
</gene>
<dbReference type="PROSITE" id="PS50102">
    <property type="entry name" value="RRM"/>
    <property type="match status" value="1"/>
</dbReference>
<dbReference type="PRINTS" id="PR00302">
    <property type="entry name" value="LUPUSLA"/>
</dbReference>
<feature type="domain" description="HTH La-type RNA-binding" evidence="7">
    <location>
        <begin position="11"/>
        <end position="105"/>
    </location>
</feature>
<dbReference type="Proteomes" id="UP000807306">
    <property type="component" value="Unassembled WGS sequence"/>
</dbReference>
<evidence type="ECO:0000256" key="5">
    <source>
        <dbReference type="SAM" id="MobiDB-lite"/>
    </source>
</evidence>
<keyword evidence="3" id="KW-0539">Nucleus</keyword>
<dbReference type="InterPro" id="IPR035979">
    <property type="entry name" value="RBD_domain_sf"/>
</dbReference>
<evidence type="ECO:0000313" key="10">
    <source>
        <dbReference type="Proteomes" id="UP000807306"/>
    </source>
</evidence>
<dbReference type="PANTHER" id="PTHR22792:SF140">
    <property type="entry name" value="ACHILLES, ISOFORM A"/>
    <property type="match status" value="1"/>
</dbReference>
<evidence type="ECO:0000256" key="2">
    <source>
        <dbReference type="ARBA" id="ARBA00022884"/>
    </source>
</evidence>
<dbReference type="SMART" id="SM00715">
    <property type="entry name" value="LA"/>
    <property type="match status" value="1"/>
</dbReference>
<protein>
    <recommendedName>
        <fullName evidence="11">Lupus La protein</fullName>
    </recommendedName>
</protein>
<dbReference type="Gene3D" id="3.30.70.330">
    <property type="match status" value="2"/>
</dbReference>
<evidence type="ECO:0000256" key="4">
    <source>
        <dbReference type="PROSITE-ProRule" id="PRU00332"/>
    </source>
</evidence>
<dbReference type="Pfam" id="PF00076">
    <property type="entry name" value="RRM_1"/>
    <property type="match status" value="1"/>
</dbReference>
<feature type="region of interest" description="Disordered" evidence="5">
    <location>
        <begin position="363"/>
        <end position="472"/>
    </location>
</feature>
<dbReference type="CDD" id="cd08029">
    <property type="entry name" value="LA_like_fungal"/>
    <property type="match status" value="1"/>
</dbReference>
<feature type="compositionally biased region" description="Basic and acidic residues" evidence="5">
    <location>
        <begin position="405"/>
        <end position="419"/>
    </location>
</feature>
<dbReference type="InterPro" id="IPR045180">
    <property type="entry name" value="La_dom_prot"/>
</dbReference>
<dbReference type="GO" id="GO:0003729">
    <property type="term" value="F:mRNA binding"/>
    <property type="evidence" value="ECO:0007669"/>
    <property type="project" value="TreeGrafter"/>
</dbReference>
<dbReference type="InterPro" id="IPR006630">
    <property type="entry name" value="La_HTH"/>
</dbReference>
<dbReference type="OrthoDB" id="439993at2759"/>
<dbReference type="PANTHER" id="PTHR22792">
    <property type="entry name" value="LUPUS LA PROTEIN-RELATED"/>
    <property type="match status" value="1"/>
</dbReference>
<dbReference type="CDD" id="cd12291">
    <property type="entry name" value="RRM1_La"/>
    <property type="match status" value="1"/>
</dbReference>
<dbReference type="InterPro" id="IPR000504">
    <property type="entry name" value="RRM_dom"/>
</dbReference>
<feature type="compositionally biased region" description="Basic residues" evidence="5">
    <location>
        <begin position="384"/>
        <end position="394"/>
    </location>
</feature>
<evidence type="ECO:0000256" key="3">
    <source>
        <dbReference type="ARBA" id="ARBA00023242"/>
    </source>
</evidence>
<dbReference type="PROSITE" id="PS51939">
    <property type="entry name" value="XRRM"/>
    <property type="match status" value="1"/>
</dbReference>
<evidence type="ECO:0000313" key="9">
    <source>
        <dbReference type="EMBL" id="KAF9529117.1"/>
    </source>
</evidence>
<dbReference type="Pfam" id="PF05383">
    <property type="entry name" value="La"/>
    <property type="match status" value="1"/>
</dbReference>
<evidence type="ECO:0008006" key="11">
    <source>
        <dbReference type="Google" id="ProtNLM"/>
    </source>
</evidence>
<feature type="domain" description="XRRM" evidence="8">
    <location>
        <begin position="266"/>
        <end position="393"/>
    </location>
</feature>
<dbReference type="GO" id="GO:1990904">
    <property type="term" value="C:ribonucleoprotein complex"/>
    <property type="evidence" value="ECO:0007669"/>
    <property type="project" value="UniProtKB-UniRule"/>
</dbReference>
<dbReference type="AlphaFoldDB" id="A0A9P6EHF2"/>
<dbReference type="InterPro" id="IPR002344">
    <property type="entry name" value="Lupus_La"/>
</dbReference>
<name>A0A9P6EHF2_9AGAR</name>
<reference evidence="9" key="1">
    <citation type="submission" date="2020-11" db="EMBL/GenBank/DDBJ databases">
        <authorList>
            <consortium name="DOE Joint Genome Institute"/>
            <person name="Ahrendt S."/>
            <person name="Riley R."/>
            <person name="Andreopoulos W."/>
            <person name="Labutti K."/>
            <person name="Pangilinan J."/>
            <person name="Ruiz-Duenas F.J."/>
            <person name="Barrasa J.M."/>
            <person name="Sanchez-Garcia M."/>
            <person name="Camarero S."/>
            <person name="Miyauchi S."/>
            <person name="Serrano A."/>
            <person name="Linde D."/>
            <person name="Babiker R."/>
            <person name="Drula E."/>
            <person name="Ayuso-Fernandez I."/>
            <person name="Pacheco R."/>
            <person name="Padilla G."/>
            <person name="Ferreira P."/>
            <person name="Barriuso J."/>
            <person name="Kellner H."/>
            <person name="Castanera R."/>
            <person name="Alfaro M."/>
            <person name="Ramirez L."/>
            <person name="Pisabarro A.G."/>
            <person name="Kuo A."/>
            <person name="Tritt A."/>
            <person name="Lipzen A."/>
            <person name="He G."/>
            <person name="Yan M."/>
            <person name="Ng V."/>
            <person name="Cullen D."/>
            <person name="Martin F."/>
            <person name="Rosso M.-N."/>
            <person name="Henrissat B."/>
            <person name="Hibbett D."/>
            <person name="Martinez A.T."/>
            <person name="Grigoriev I.V."/>
        </authorList>
    </citation>
    <scope>NUCLEOTIDE SEQUENCE</scope>
    <source>
        <strain evidence="9">CBS 506.95</strain>
    </source>
</reference>
<sequence>MTEMAVSNSEDGALLAQTQAAKNQVEFYFADANLPYDKFMWTLYSKDPEHWVPISTVASFKRMKEYSANGNEWLVNAIRLSDFLEVDESGEKVRRTTEPQEPKNQMQRSVYAKGFGEEDPTLQKRLEELFSQYGPVSAVRMRRDEKKVFKGSAFAEFKDFESVAKFLNADPKPSWDGKELLIMTKEDYCEMKIKEKGLTGKSAIHRRDLLTNKKFDAFREMAKGKDSGAQQANEPKKDVYLEFLGHKLLIKQGEDGNGTIDAADIPFVKGVTLKFDGCGGDVAWSEIKEDPIKERFDGKAPYIKYSRGDNHGLVGFYKPLSEEDISFVKDAIKTINKKEVTWTLPSEEEEKKFEIERAQAAARNAFGQSNVGRDSGRGSGNRGRGSRGRGRGRGRGGGAGRGGRSGRDRDSKDKNKDESSAADAETGEKRKRAVEPDGGPDVGIRGTNVPPTLQTIKRVKTDDGSAAPAVTS</sequence>
<dbReference type="InterPro" id="IPR014886">
    <property type="entry name" value="La_xRRM"/>
</dbReference>
<dbReference type="GO" id="GO:0006396">
    <property type="term" value="P:RNA processing"/>
    <property type="evidence" value="ECO:0007669"/>
    <property type="project" value="InterPro"/>
</dbReference>
<dbReference type="EMBL" id="MU157848">
    <property type="protein sequence ID" value="KAF9529117.1"/>
    <property type="molecule type" value="Genomic_DNA"/>
</dbReference>
<accession>A0A9P6EHF2</accession>
<dbReference type="SUPFAM" id="SSF46785">
    <property type="entry name" value="Winged helix' DNA-binding domain"/>
    <property type="match status" value="1"/>
</dbReference>
<evidence type="ECO:0000259" key="7">
    <source>
        <dbReference type="PROSITE" id="PS50961"/>
    </source>
</evidence>
<evidence type="ECO:0000259" key="8">
    <source>
        <dbReference type="PROSITE" id="PS51939"/>
    </source>
</evidence>
<dbReference type="SUPFAM" id="SSF54928">
    <property type="entry name" value="RNA-binding domain, RBD"/>
    <property type="match status" value="1"/>
</dbReference>
<proteinExistence type="predicted"/>
<keyword evidence="10" id="KW-1185">Reference proteome</keyword>
<dbReference type="PROSITE" id="PS50961">
    <property type="entry name" value="HTH_LA"/>
    <property type="match status" value="1"/>
</dbReference>
<dbReference type="SMART" id="SM00360">
    <property type="entry name" value="RRM"/>
    <property type="match status" value="1"/>
</dbReference>
<evidence type="ECO:0000259" key="6">
    <source>
        <dbReference type="PROSITE" id="PS50102"/>
    </source>
</evidence>
<dbReference type="InterPro" id="IPR036388">
    <property type="entry name" value="WH-like_DNA-bd_sf"/>
</dbReference>
<evidence type="ECO:0000256" key="1">
    <source>
        <dbReference type="ARBA" id="ARBA00004123"/>
    </source>
</evidence>
<comment type="caution">
    <text evidence="9">The sequence shown here is derived from an EMBL/GenBank/DDBJ whole genome shotgun (WGS) entry which is preliminary data.</text>
</comment>
<comment type="subcellular location">
    <subcellularLocation>
        <location evidence="1">Nucleus</location>
    </subcellularLocation>
</comment>
<feature type="domain" description="RRM" evidence="6">
    <location>
        <begin position="108"/>
        <end position="196"/>
    </location>
</feature>
<dbReference type="GO" id="GO:0005634">
    <property type="term" value="C:nucleus"/>
    <property type="evidence" value="ECO:0007669"/>
    <property type="project" value="UniProtKB-SubCell"/>
</dbReference>